<dbReference type="AlphaFoldDB" id="A0ABD3GLC0"/>
<gene>
    <name evidence="2" type="ORF">R1sor_022966</name>
</gene>
<keyword evidence="3" id="KW-1185">Reference proteome</keyword>
<dbReference type="Proteomes" id="UP001633002">
    <property type="component" value="Unassembled WGS sequence"/>
</dbReference>
<feature type="region of interest" description="Disordered" evidence="1">
    <location>
        <begin position="136"/>
        <end position="169"/>
    </location>
</feature>
<protein>
    <submittedName>
        <fullName evidence="2">Uncharacterized protein</fullName>
    </submittedName>
</protein>
<feature type="region of interest" description="Disordered" evidence="1">
    <location>
        <begin position="1"/>
        <end position="61"/>
    </location>
</feature>
<evidence type="ECO:0000313" key="3">
    <source>
        <dbReference type="Proteomes" id="UP001633002"/>
    </source>
</evidence>
<organism evidence="2 3">
    <name type="scientific">Riccia sorocarpa</name>
    <dbReference type="NCBI Taxonomy" id="122646"/>
    <lineage>
        <taxon>Eukaryota</taxon>
        <taxon>Viridiplantae</taxon>
        <taxon>Streptophyta</taxon>
        <taxon>Embryophyta</taxon>
        <taxon>Marchantiophyta</taxon>
        <taxon>Marchantiopsida</taxon>
        <taxon>Marchantiidae</taxon>
        <taxon>Marchantiales</taxon>
        <taxon>Ricciaceae</taxon>
        <taxon>Riccia</taxon>
    </lineage>
</organism>
<feature type="compositionally biased region" description="Basic residues" evidence="1">
    <location>
        <begin position="33"/>
        <end position="42"/>
    </location>
</feature>
<accession>A0ABD3GLC0</accession>
<name>A0ABD3GLC0_9MARC</name>
<evidence type="ECO:0000256" key="1">
    <source>
        <dbReference type="SAM" id="MobiDB-lite"/>
    </source>
</evidence>
<comment type="caution">
    <text evidence="2">The sequence shown here is derived from an EMBL/GenBank/DDBJ whole genome shotgun (WGS) entry which is preliminary data.</text>
</comment>
<proteinExistence type="predicted"/>
<dbReference type="EMBL" id="JBJQOH010000007">
    <property type="protein sequence ID" value="KAL3680010.1"/>
    <property type="molecule type" value="Genomic_DNA"/>
</dbReference>
<reference evidence="2 3" key="1">
    <citation type="submission" date="2024-09" db="EMBL/GenBank/DDBJ databases">
        <title>Chromosome-scale assembly of Riccia sorocarpa.</title>
        <authorList>
            <person name="Paukszto L."/>
        </authorList>
    </citation>
    <scope>NUCLEOTIDE SEQUENCE [LARGE SCALE GENOMIC DNA]</scope>
    <source>
        <strain evidence="2">LP-2024</strain>
        <tissue evidence="2">Aerial parts of the thallus</tissue>
    </source>
</reference>
<sequence length="235" mass="25478">MTIEERSRTPINDGSGVAEGSTPPPPPPPEPKKNKKPVNRRRLIQDDDTEDSPSPVHGPSTLVTASEEQKNLQVTTAQAGMTLPVAVNRGEAGTSSGVALDKMTYEQAIQLAGRFLEMQEQQTRTLTNAQTITSIGSGQTTTHDQVGVRKEASTSSSPTRAVKKPDHDVRTKHMAGNQMQQVKLMLQGIFKERVSLEIQAAAEETLSAAQFYISRRERNDPGTTSTLTSTTIEVT</sequence>
<evidence type="ECO:0000313" key="2">
    <source>
        <dbReference type="EMBL" id="KAL3680010.1"/>
    </source>
</evidence>